<dbReference type="RefSeq" id="WP_106196114.1">
    <property type="nucleotide sequence ID" value="NZ_PVTO01000036.1"/>
</dbReference>
<evidence type="ECO:0000259" key="3">
    <source>
        <dbReference type="Pfam" id="PF12850"/>
    </source>
</evidence>
<keyword evidence="2" id="KW-0479">Metal-binding</keyword>
<dbReference type="GO" id="GO:0046872">
    <property type="term" value="F:metal ion binding"/>
    <property type="evidence" value="ECO:0007669"/>
    <property type="project" value="UniProtKB-KW"/>
</dbReference>
<dbReference type="Pfam" id="PF12850">
    <property type="entry name" value="Metallophos_2"/>
    <property type="match status" value="1"/>
</dbReference>
<reference evidence="4 5" key="1">
    <citation type="submission" date="2018-03" db="EMBL/GenBank/DDBJ databases">
        <title>Genomic Encyclopedia of Archaeal and Bacterial Type Strains, Phase II (KMG-II): from individual species to whole genera.</title>
        <authorList>
            <person name="Goeker M."/>
        </authorList>
    </citation>
    <scope>NUCLEOTIDE SEQUENCE [LARGE SCALE GENOMIC DNA]</scope>
    <source>
        <strain evidence="4 5">DSM 13175</strain>
    </source>
</reference>
<gene>
    <name evidence="4" type="ORF">CLV38_13622</name>
</gene>
<evidence type="ECO:0000256" key="1">
    <source>
        <dbReference type="ARBA" id="ARBA00008950"/>
    </source>
</evidence>
<dbReference type="InterPro" id="IPR024654">
    <property type="entry name" value="Calcineurin-like_PHP_lpxH"/>
</dbReference>
<dbReference type="EC" id="3.1.4.-" evidence="2"/>
<evidence type="ECO:0000256" key="2">
    <source>
        <dbReference type="RuleBase" id="RU362039"/>
    </source>
</evidence>
<feature type="domain" description="Calcineurin-like phosphoesterase" evidence="3">
    <location>
        <begin position="1"/>
        <end position="145"/>
    </location>
</feature>
<proteinExistence type="inferred from homology"/>
<comment type="cofactor">
    <cofactor evidence="2">
        <name>a divalent metal cation</name>
        <dbReference type="ChEBI" id="CHEBI:60240"/>
    </cofactor>
</comment>
<evidence type="ECO:0000313" key="4">
    <source>
        <dbReference type="EMBL" id="PRY75189.1"/>
    </source>
</evidence>
<sequence length="173" mass="20116">MKLVIISDNHGDTYYMEEIRSIYEKEVTGWIHCGDSELLEDNPLWQHYKTVAGNMDIADGFKLEQIVEFDGKKCLIAHGHRHAVRRSFADLKKRAIEEGCRFVFYGHTHIARVDVEDGIFFVNPGSIMQPRDRAMGTYIVMDMDTETQTVSFNYFDRNHNPVEELSETFKMTD</sequence>
<dbReference type="GO" id="GO:0016787">
    <property type="term" value="F:hydrolase activity"/>
    <property type="evidence" value="ECO:0007669"/>
    <property type="project" value="UniProtKB-UniRule"/>
</dbReference>
<keyword evidence="5" id="KW-1185">Reference proteome</keyword>
<protein>
    <recommendedName>
        <fullName evidence="2">Phosphoesterase</fullName>
        <ecNumber evidence="2">3.1.4.-</ecNumber>
    </recommendedName>
</protein>
<organism evidence="4 5">
    <name type="scientific">Alkalibacterium olivapovliticus</name>
    <dbReference type="NCBI Taxonomy" id="99907"/>
    <lineage>
        <taxon>Bacteria</taxon>
        <taxon>Bacillati</taxon>
        <taxon>Bacillota</taxon>
        <taxon>Bacilli</taxon>
        <taxon>Lactobacillales</taxon>
        <taxon>Carnobacteriaceae</taxon>
        <taxon>Alkalibacterium</taxon>
    </lineage>
</organism>
<accession>A0A2T0VUT9</accession>
<dbReference type="InterPro" id="IPR000979">
    <property type="entry name" value="Phosphodiesterase_MJ0936/Vps29"/>
</dbReference>
<comment type="similarity">
    <text evidence="1 2">Belongs to the metallophosphoesterase superfamily. YfcE family.</text>
</comment>
<dbReference type="InterPro" id="IPR029052">
    <property type="entry name" value="Metallo-depent_PP-like"/>
</dbReference>
<name>A0A2T0VUT9_9LACT</name>
<dbReference type="SUPFAM" id="SSF56300">
    <property type="entry name" value="Metallo-dependent phosphatases"/>
    <property type="match status" value="1"/>
</dbReference>
<dbReference type="AlphaFoldDB" id="A0A2T0VUT9"/>
<dbReference type="Gene3D" id="3.60.21.10">
    <property type="match status" value="1"/>
</dbReference>
<dbReference type="Proteomes" id="UP000238205">
    <property type="component" value="Unassembled WGS sequence"/>
</dbReference>
<evidence type="ECO:0000313" key="5">
    <source>
        <dbReference type="Proteomes" id="UP000238205"/>
    </source>
</evidence>
<dbReference type="NCBIfam" id="TIGR00040">
    <property type="entry name" value="yfcE"/>
    <property type="match status" value="1"/>
</dbReference>
<dbReference type="PANTHER" id="PTHR11124">
    <property type="entry name" value="VACUOLAR SORTING PROTEIN VPS29"/>
    <property type="match status" value="1"/>
</dbReference>
<comment type="caution">
    <text evidence="4">The sequence shown here is derived from an EMBL/GenBank/DDBJ whole genome shotgun (WGS) entry which is preliminary data.</text>
</comment>
<dbReference type="EMBL" id="PVTO01000036">
    <property type="protein sequence ID" value="PRY75189.1"/>
    <property type="molecule type" value="Genomic_DNA"/>
</dbReference>
<dbReference type="OrthoDB" id="9800565at2"/>